<sequence>MEMGFHCGELKAQKRAGVRLPDDFANKMYKNFVPKTALGFLQQQPIVFLASIDSSGRVWASIIHGEPGFVDLEDERKLVIAGYTPPEDPLLKNVYDNGHIGALFMDFSNRRRLRVNGKATFDHDKLVICSEQVYGNCPKYITTRSFQSNMNNEKPVVTTFLTNQLNVDQMQWIETSDAFFIASTNNEKELDASHRGGNPGFVKVLNENSLFFPDYFGNNMFNTLGNIEVNAHVGLIFIDFKTRKTMQMTGRAKVLWEEGASIDFPGAERMVFLEIDNVIESNNVLSYTAELLELSPFNPK</sequence>
<feature type="domain" description="Pyridoxamine 5'-phosphate oxidase N-terminal" evidence="1">
    <location>
        <begin position="36"/>
        <end position="121"/>
    </location>
</feature>
<evidence type="ECO:0000259" key="1">
    <source>
        <dbReference type="Pfam" id="PF01243"/>
    </source>
</evidence>
<gene>
    <name evidence="2" type="ORF">JOC74_001974</name>
</gene>
<dbReference type="Gene3D" id="2.30.110.10">
    <property type="entry name" value="Electron Transport, Fmn-binding Protein, Chain A"/>
    <property type="match status" value="2"/>
</dbReference>
<accession>A0ABS4CVB9</accession>
<feature type="domain" description="Pyridoxamine 5'-phosphate oxidase N-terminal" evidence="1">
    <location>
        <begin position="171"/>
        <end position="264"/>
    </location>
</feature>
<dbReference type="Pfam" id="PF01243">
    <property type="entry name" value="PNPOx_N"/>
    <property type="match status" value="2"/>
</dbReference>
<dbReference type="SUPFAM" id="SSF50475">
    <property type="entry name" value="FMN-binding split barrel"/>
    <property type="match status" value="2"/>
</dbReference>
<dbReference type="PANTHER" id="PTHR42815">
    <property type="entry name" value="FAD-BINDING, PUTATIVE (AFU_ORTHOLOGUE AFUA_6G07600)-RELATED"/>
    <property type="match status" value="1"/>
</dbReference>
<dbReference type="Proteomes" id="UP000674416">
    <property type="component" value="Unassembled WGS sequence"/>
</dbReference>
<dbReference type="InterPro" id="IPR012349">
    <property type="entry name" value="Split_barrel_FMN-bd"/>
</dbReference>
<dbReference type="EMBL" id="JAFDST010000002">
    <property type="protein sequence ID" value="MBP1081481.1"/>
    <property type="molecule type" value="Genomic_DNA"/>
</dbReference>
<reference evidence="2 3" key="1">
    <citation type="submission" date="2021-01" db="EMBL/GenBank/DDBJ databases">
        <title>Genomic Encyclopedia of Type Strains, Phase IV (KMG-IV): sequencing the most valuable type-strain genomes for metagenomic binning, comparative biology and taxonomic classification.</title>
        <authorList>
            <person name="Goeker M."/>
        </authorList>
    </citation>
    <scope>NUCLEOTIDE SEQUENCE [LARGE SCALE GENOMIC DNA]</scope>
    <source>
        <strain evidence="2 3">DSM 103394</strain>
    </source>
</reference>
<dbReference type="RefSeq" id="WP_053604361.1">
    <property type="nucleotide sequence ID" value="NZ_JAFDST010000002.1"/>
</dbReference>
<proteinExistence type="predicted"/>
<evidence type="ECO:0000313" key="2">
    <source>
        <dbReference type="EMBL" id="MBP1081481.1"/>
    </source>
</evidence>
<organism evidence="2 3">
    <name type="scientific">Bacillus capparidis</name>
    <dbReference type="NCBI Taxonomy" id="1840411"/>
    <lineage>
        <taxon>Bacteria</taxon>
        <taxon>Bacillati</taxon>
        <taxon>Bacillota</taxon>
        <taxon>Bacilli</taxon>
        <taxon>Bacillales</taxon>
        <taxon>Bacillaceae</taxon>
        <taxon>Bacillus</taxon>
    </lineage>
</organism>
<keyword evidence="3" id="KW-1185">Reference proteome</keyword>
<dbReference type="InterPro" id="IPR011576">
    <property type="entry name" value="Pyridox_Oxase_N"/>
</dbReference>
<comment type="caution">
    <text evidence="2">The sequence shown here is derived from an EMBL/GenBank/DDBJ whole genome shotgun (WGS) entry which is preliminary data.</text>
</comment>
<dbReference type="PANTHER" id="PTHR42815:SF2">
    <property type="entry name" value="FAD-BINDING, PUTATIVE (AFU_ORTHOLOGUE AFUA_6G07600)-RELATED"/>
    <property type="match status" value="1"/>
</dbReference>
<evidence type="ECO:0000313" key="3">
    <source>
        <dbReference type="Proteomes" id="UP000674416"/>
    </source>
</evidence>
<protein>
    <submittedName>
        <fullName evidence="2">Pyridoxine 5'-phosphate oxidase superfamily flavin-nucleotide-binding protein</fullName>
    </submittedName>
</protein>
<name>A0ABS4CVB9_9BACI</name>